<proteinExistence type="predicted"/>
<accession>A0A378JIX6</accession>
<keyword evidence="1" id="KW-1133">Transmembrane helix</keyword>
<dbReference type="RefSeq" id="WP_115330682.1">
    <property type="nucleotide sequence ID" value="NZ_CAAAHP010000001.1"/>
</dbReference>
<evidence type="ECO:0000313" key="2">
    <source>
        <dbReference type="EMBL" id="STX51017.1"/>
    </source>
</evidence>
<dbReference type="EMBL" id="UGOD01000001">
    <property type="protein sequence ID" value="STX51017.1"/>
    <property type="molecule type" value="Genomic_DNA"/>
</dbReference>
<keyword evidence="1" id="KW-0812">Transmembrane</keyword>
<protein>
    <recommendedName>
        <fullName evidence="4">Transmembrane protein</fullName>
    </recommendedName>
</protein>
<evidence type="ECO:0008006" key="4">
    <source>
        <dbReference type="Google" id="ProtNLM"/>
    </source>
</evidence>
<evidence type="ECO:0000256" key="1">
    <source>
        <dbReference type="SAM" id="Phobius"/>
    </source>
</evidence>
<organism evidence="2 3">
    <name type="scientific">Legionella busanensis</name>
    <dbReference type="NCBI Taxonomy" id="190655"/>
    <lineage>
        <taxon>Bacteria</taxon>
        <taxon>Pseudomonadati</taxon>
        <taxon>Pseudomonadota</taxon>
        <taxon>Gammaproteobacteria</taxon>
        <taxon>Legionellales</taxon>
        <taxon>Legionellaceae</taxon>
        <taxon>Legionella</taxon>
    </lineage>
</organism>
<feature type="transmembrane region" description="Helical" evidence="1">
    <location>
        <begin position="39"/>
        <end position="56"/>
    </location>
</feature>
<evidence type="ECO:0000313" key="3">
    <source>
        <dbReference type="Proteomes" id="UP000254794"/>
    </source>
</evidence>
<dbReference type="AlphaFoldDB" id="A0A378JIX6"/>
<dbReference type="Proteomes" id="UP000254794">
    <property type="component" value="Unassembled WGS sequence"/>
</dbReference>
<keyword evidence="1" id="KW-0472">Membrane</keyword>
<sequence length="218" mass="25258">MIWTLFAIFFWYLIYRELKATICRFLGFQIDIAIPVSKGYLLLLFILALSCTWIPLSRWHFQRYLTNIARQLSQNPAAVVHCNTLFDTIFDEEVGVAGHADIKKGFIVIQYPKCKLLRDYISHPEQATVDELISLNILTHESMHVRGEYDEAKTECQAVQRNFLTAKLLGVPALIAKENALDYYARVYLKRRDRYFSKDCAAGKALDEQLPDSIWSEQ</sequence>
<gene>
    <name evidence="2" type="ORF">NCTC13316_01106</name>
</gene>
<dbReference type="OrthoDB" id="5642467at2"/>
<reference evidence="2 3" key="1">
    <citation type="submission" date="2018-06" db="EMBL/GenBank/DDBJ databases">
        <authorList>
            <consortium name="Pathogen Informatics"/>
            <person name="Doyle S."/>
        </authorList>
    </citation>
    <scope>NUCLEOTIDE SEQUENCE [LARGE SCALE GENOMIC DNA]</scope>
    <source>
        <strain evidence="2 3">NCTC13316</strain>
    </source>
</reference>
<name>A0A378JIX6_9GAMM</name>
<keyword evidence="3" id="KW-1185">Reference proteome</keyword>